<gene>
    <name evidence="1" type="ORF">N657DRAFT_637463</name>
</gene>
<reference evidence="1" key="2">
    <citation type="submission" date="2023-05" db="EMBL/GenBank/DDBJ databases">
        <authorList>
            <consortium name="Lawrence Berkeley National Laboratory"/>
            <person name="Steindorff A."/>
            <person name="Hensen N."/>
            <person name="Bonometti L."/>
            <person name="Westerberg I."/>
            <person name="Brannstrom I.O."/>
            <person name="Guillou S."/>
            <person name="Cros-Aarteil S."/>
            <person name="Calhoun S."/>
            <person name="Haridas S."/>
            <person name="Kuo A."/>
            <person name="Mondo S."/>
            <person name="Pangilinan J."/>
            <person name="Riley R."/>
            <person name="Labutti K."/>
            <person name="Andreopoulos B."/>
            <person name="Lipzen A."/>
            <person name="Chen C."/>
            <person name="Yanf M."/>
            <person name="Daum C."/>
            <person name="Ng V."/>
            <person name="Clum A."/>
            <person name="Ohm R."/>
            <person name="Martin F."/>
            <person name="Silar P."/>
            <person name="Natvig D."/>
            <person name="Lalanne C."/>
            <person name="Gautier V."/>
            <person name="Ament-Velasquez S.L."/>
            <person name="Kruys A."/>
            <person name="Hutchinson M.I."/>
            <person name="Powell A.J."/>
            <person name="Barry K."/>
            <person name="Miller A.N."/>
            <person name="Grigoriev I.V."/>
            <person name="Debuchy R."/>
            <person name="Gladieux P."/>
            <person name="Thoren M.H."/>
            <person name="Johannesson H."/>
        </authorList>
    </citation>
    <scope>NUCLEOTIDE SEQUENCE</scope>
    <source>
        <strain evidence="1">CBS 731.68</strain>
    </source>
</reference>
<dbReference type="Proteomes" id="UP001302602">
    <property type="component" value="Unassembled WGS sequence"/>
</dbReference>
<keyword evidence="2" id="KW-1185">Reference proteome</keyword>
<reference evidence="1" key="1">
    <citation type="journal article" date="2023" name="Mol. Phylogenet. Evol.">
        <title>Genome-scale phylogeny and comparative genomics of the fungal order Sordariales.</title>
        <authorList>
            <person name="Hensen N."/>
            <person name="Bonometti L."/>
            <person name="Westerberg I."/>
            <person name="Brannstrom I.O."/>
            <person name="Guillou S."/>
            <person name="Cros-Aarteil S."/>
            <person name="Calhoun S."/>
            <person name="Haridas S."/>
            <person name="Kuo A."/>
            <person name="Mondo S."/>
            <person name="Pangilinan J."/>
            <person name="Riley R."/>
            <person name="LaButti K."/>
            <person name="Andreopoulos B."/>
            <person name="Lipzen A."/>
            <person name="Chen C."/>
            <person name="Yan M."/>
            <person name="Daum C."/>
            <person name="Ng V."/>
            <person name="Clum A."/>
            <person name="Steindorff A."/>
            <person name="Ohm R.A."/>
            <person name="Martin F."/>
            <person name="Silar P."/>
            <person name="Natvig D.O."/>
            <person name="Lalanne C."/>
            <person name="Gautier V."/>
            <person name="Ament-Velasquez S.L."/>
            <person name="Kruys A."/>
            <person name="Hutchinson M.I."/>
            <person name="Powell A.J."/>
            <person name="Barry K."/>
            <person name="Miller A.N."/>
            <person name="Grigoriev I.V."/>
            <person name="Debuchy R."/>
            <person name="Gladieux P."/>
            <person name="Hiltunen Thoren M."/>
            <person name="Johannesson H."/>
        </authorList>
    </citation>
    <scope>NUCLEOTIDE SEQUENCE</scope>
    <source>
        <strain evidence="1">CBS 731.68</strain>
    </source>
</reference>
<comment type="caution">
    <text evidence="1">The sequence shown here is derived from an EMBL/GenBank/DDBJ whole genome shotgun (WGS) entry which is preliminary data.</text>
</comment>
<accession>A0AAN6TR79</accession>
<proteinExistence type="predicted"/>
<evidence type="ECO:0000313" key="1">
    <source>
        <dbReference type="EMBL" id="KAK4119164.1"/>
    </source>
</evidence>
<dbReference type="RefSeq" id="XP_062642937.1">
    <property type="nucleotide sequence ID" value="XM_062791510.1"/>
</dbReference>
<dbReference type="AlphaFoldDB" id="A0AAN6TR79"/>
<name>A0AAN6TR79_9PEZI</name>
<dbReference type="EMBL" id="MU853252">
    <property type="protein sequence ID" value="KAK4119164.1"/>
    <property type="molecule type" value="Genomic_DNA"/>
</dbReference>
<dbReference type="GeneID" id="87828279"/>
<sequence>MSGFEIVGVIVSAVPIVAKVIKHFGSQRNAPRQVERLSRILAELQDERLQRFAKPEEQKNIHDMVNRCTDILERETTSQKGRVWKFFWSADAEKQLKEHNDELENELDRILRRVHLWAGLPTTPPATGSSSAGAPEIRTPPPYSSPVLEAQAFVPPPSSSPYLEAKAVVRPPSTLSAPGSRRNSRRGSVEALELPTTLCLQNPYGQRIGERLKLKTLTILERDDTWRRIQYVGHGLGGVEIRITHRIPRGNIWFEDEDMEDRSVSFLEPHDITVQNAEGYKVYRAYSLYEFGTVEHRELFLVNVRERELLGRYFAEKIWERGELIAQQKVVRLWKKKVSDIFQKTTLSFIGRDQKPYERPLTDFHRSPTLQGDRVELVDGARGVKTTLEFRPQPRVKPARDAGAIESDAARFKAAFEASHPSTSTWNPQALPLSPIGFEPLDTKEFTPRASTPSPCLPELVLSTSRAPTLSTISVPSAYLSIFPDETDRPASPTEKDIR</sequence>
<evidence type="ECO:0000313" key="2">
    <source>
        <dbReference type="Proteomes" id="UP001302602"/>
    </source>
</evidence>
<organism evidence="1 2">
    <name type="scientific">Parathielavia appendiculata</name>
    <dbReference type="NCBI Taxonomy" id="2587402"/>
    <lineage>
        <taxon>Eukaryota</taxon>
        <taxon>Fungi</taxon>
        <taxon>Dikarya</taxon>
        <taxon>Ascomycota</taxon>
        <taxon>Pezizomycotina</taxon>
        <taxon>Sordariomycetes</taxon>
        <taxon>Sordariomycetidae</taxon>
        <taxon>Sordariales</taxon>
        <taxon>Chaetomiaceae</taxon>
        <taxon>Parathielavia</taxon>
    </lineage>
</organism>
<protein>
    <submittedName>
        <fullName evidence="1">Uncharacterized protein</fullName>
    </submittedName>
</protein>